<dbReference type="PANTHER" id="PTHR33221:SF2">
    <property type="entry name" value="TRANSCRIPTIONAL REGULATOR"/>
    <property type="match status" value="1"/>
</dbReference>
<dbReference type="PANTHER" id="PTHR33221">
    <property type="entry name" value="WINGED HELIX-TURN-HELIX TRANSCRIPTIONAL REGULATOR, RRF2 FAMILY"/>
    <property type="match status" value="1"/>
</dbReference>
<comment type="caution">
    <text evidence="1">The sequence shown here is derived from an EMBL/GenBank/DDBJ whole genome shotgun (WGS) entry which is preliminary data.</text>
</comment>
<dbReference type="GO" id="GO:0005829">
    <property type="term" value="C:cytosol"/>
    <property type="evidence" value="ECO:0007669"/>
    <property type="project" value="TreeGrafter"/>
</dbReference>
<dbReference type="EMBL" id="NXLX01000004">
    <property type="protein sequence ID" value="RDU74224.1"/>
    <property type="molecule type" value="Genomic_DNA"/>
</dbReference>
<dbReference type="RefSeq" id="WP_115578732.1">
    <property type="nucleotide sequence ID" value="NZ_NXLX01000004.1"/>
</dbReference>
<organism evidence="1 2">
    <name type="scientific">Helicobacter anseris</name>
    <dbReference type="NCBI Taxonomy" id="375926"/>
    <lineage>
        <taxon>Bacteria</taxon>
        <taxon>Pseudomonadati</taxon>
        <taxon>Campylobacterota</taxon>
        <taxon>Epsilonproteobacteria</taxon>
        <taxon>Campylobacterales</taxon>
        <taxon>Helicobacteraceae</taxon>
        <taxon>Helicobacter</taxon>
    </lineage>
</organism>
<dbReference type="PROSITE" id="PS51197">
    <property type="entry name" value="HTH_RRF2_2"/>
    <property type="match status" value="1"/>
</dbReference>
<reference evidence="1 2" key="1">
    <citation type="submission" date="2018-04" db="EMBL/GenBank/DDBJ databases">
        <title>Novel Campyloabacter and Helicobacter Species and Strains.</title>
        <authorList>
            <person name="Mannion A.J."/>
            <person name="Shen Z."/>
            <person name="Fox J.G."/>
        </authorList>
    </citation>
    <scope>NUCLEOTIDE SEQUENCE [LARGE SCALE GENOMIC DNA]</scope>
    <source>
        <strain evidence="1 2">MIT 04-9362</strain>
    </source>
</reference>
<evidence type="ECO:0000313" key="1">
    <source>
        <dbReference type="EMBL" id="RDU74224.1"/>
    </source>
</evidence>
<dbReference type="Gene3D" id="1.10.10.10">
    <property type="entry name" value="Winged helix-like DNA-binding domain superfamily/Winged helix DNA-binding domain"/>
    <property type="match status" value="1"/>
</dbReference>
<gene>
    <name evidence="1" type="ORF">CQA57_02865</name>
</gene>
<dbReference type="InterPro" id="IPR000944">
    <property type="entry name" value="Tscrpt_reg_Rrf2"/>
</dbReference>
<protein>
    <recommendedName>
        <fullName evidence="3">Transcriptional regulator</fullName>
    </recommendedName>
</protein>
<proteinExistence type="predicted"/>
<dbReference type="Pfam" id="PF02082">
    <property type="entry name" value="Rrf2"/>
    <property type="match status" value="1"/>
</dbReference>
<dbReference type="Proteomes" id="UP000256695">
    <property type="component" value="Unassembled WGS sequence"/>
</dbReference>
<evidence type="ECO:0000313" key="2">
    <source>
        <dbReference type="Proteomes" id="UP000256695"/>
    </source>
</evidence>
<dbReference type="GO" id="GO:0003700">
    <property type="term" value="F:DNA-binding transcription factor activity"/>
    <property type="evidence" value="ECO:0007669"/>
    <property type="project" value="TreeGrafter"/>
</dbReference>
<dbReference type="SUPFAM" id="SSF46785">
    <property type="entry name" value="Winged helix' DNA-binding domain"/>
    <property type="match status" value="1"/>
</dbReference>
<dbReference type="OrthoDB" id="9800519at2"/>
<dbReference type="InterPro" id="IPR036390">
    <property type="entry name" value="WH_DNA-bd_sf"/>
</dbReference>
<dbReference type="NCBIfam" id="TIGR00738">
    <property type="entry name" value="rrf2_super"/>
    <property type="match status" value="1"/>
</dbReference>
<keyword evidence="2" id="KW-1185">Reference proteome</keyword>
<dbReference type="AlphaFoldDB" id="A0A3D8JBJ4"/>
<name>A0A3D8JBJ4_9HELI</name>
<accession>A0A3D8JBJ4</accession>
<evidence type="ECO:0008006" key="3">
    <source>
        <dbReference type="Google" id="ProtNLM"/>
    </source>
</evidence>
<dbReference type="InterPro" id="IPR036388">
    <property type="entry name" value="WH-like_DNA-bd_sf"/>
</dbReference>
<sequence length="137" mass="16064">MVLNKTQKYAVKIIFYLAKQNYEMCSATKIHQELNIPYKYLTRLLTRLSKDNILSVHKGRDGGFVLQKKLNEIFLSEIIECVSDEDVGFNTCILNDEVCNRESPCTLHQKWSDIRRDINTFFQKTSLEDLQEEGIFH</sequence>